<organism evidence="2 3">
    <name type="scientific">Ancylostoma ceylanicum</name>
    <dbReference type="NCBI Taxonomy" id="53326"/>
    <lineage>
        <taxon>Eukaryota</taxon>
        <taxon>Metazoa</taxon>
        <taxon>Ecdysozoa</taxon>
        <taxon>Nematoda</taxon>
        <taxon>Chromadorea</taxon>
        <taxon>Rhabditida</taxon>
        <taxon>Rhabditina</taxon>
        <taxon>Rhabditomorpha</taxon>
        <taxon>Strongyloidea</taxon>
        <taxon>Ancylostomatidae</taxon>
        <taxon>Ancylostomatinae</taxon>
        <taxon>Ancylostoma</taxon>
    </lineage>
</organism>
<gene>
    <name evidence="2" type="primary">Acey_s0213.g2275</name>
    <name evidence="2" type="ORF">Y032_0213g2275</name>
</gene>
<evidence type="ECO:0000313" key="3">
    <source>
        <dbReference type="Proteomes" id="UP000024635"/>
    </source>
</evidence>
<accession>A0A016SKE3</accession>
<comment type="caution">
    <text evidence="2">The sequence shown here is derived from an EMBL/GenBank/DDBJ whole genome shotgun (WGS) entry which is preliminary data.</text>
</comment>
<reference evidence="3" key="1">
    <citation type="journal article" date="2015" name="Nat. Genet.">
        <title>The genome and transcriptome of the zoonotic hookworm Ancylostoma ceylanicum identify infection-specific gene families.</title>
        <authorList>
            <person name="Schwarz E.M."/>
            <person name="Hu Y."/>
            <person name="Antoshechkin I."/>
            <person name="Miller M.M."/>
            <person name="Sternberg P.W."/>
            <person name="Aroian R.V."/>
        </authorList>
    </citation>
    <scope>NUCLEOTIDE SEQUENCE</scope>
    <source>
        <strain evidence="3">HY135</strain>
    </source>
</reference>
<name>A0A016SKE3_9BILA</name>
<dbReference type="AlphaFoldDB" id="A0A016SKE3"/>
<proteinExistence type="predicted"/>
<evidence type="ECO:0000313" key="2">
    <source>
        <dbReference type="EMBL" id="EYB90826.1"/>
    </source>
</evidence>
<protein>
    <submittedName>
        <fullName evidence="2">Uncharacterized protein</fullName>
    </submittedName>
</protein>
<evidence type="ECO:0000256" key="1">
    <source>
        <dbReference type="SAM" id="MobiDB-lite"/>
    </source>
</evidence>
<dbReference type="EMBL" id="JARK01001549">
    <property type="protein sequence ID" value="EYB90826.1"/>
    <property type="molecule type" value="Genomic_DNA"/>
</dbReference>
<dbReference type="OrthoDB" id="5848222at2759"/>
<sequence>MVPNVGLSPRKWSVELALWMAGITRPDRICSQDIRHLFGVRAMDDILSEARLRWFGHVLRAEGEEICRTGFELDVPGKQKDERRNNGLALCIPIPSWLGSITTRPTIGQYGAEGSAKRTPLPKRENAAEEEDQCTHRVPRHFEMDAIGGNSH</sequence>
<keyword evidence="3" id="KW-1185">Reference proteome</keyword>
<dbReference type="Proteomes" id="UP000024635">
    <property type="component" value="Unassembled WGS sequence"/>
</dbReference>
<feature type="region of interest" description="Disordered" evidence="1">
    <location>
        <begin position="108"/>
        <end position="152"/>
    </location>
</feature>